<comment type="caution">
    <text evidence="16">The sequence shown here is derived from an EMBL/GenBank/DDBJ whole genome shotgun (WGS) entry which is preliminary data.</text>
</comment>
<feature type="compositionally biased region" description="Basic and acidic residues" evidence="11">
    <location>
        <begin position="635"/>
        <end position="646"/>
    </location>
</feature>
<keyword evidence="10" id="KW-0393">Immunoglobulin domain</keyword>
<sequence length="911" mass="99834">MTHIGLISLFALVASFLGNLTLAEDDLLELKVRPKLAVVDEKGTSFLTCSHANSITNVKWLDPDQNEITSDAKGMNIETEKKSIRLIFTDPKSHMNGRYSCNGYNTNLNQSVTVFGELRVYKELEFVNIKERQAFERGQDAEVVCEVQGNPGPKEIKWLKEKKGLDGTNSSRIYVNSDGNLVIRRIKKSDEGVYVCRAIEDFQTQLIKQKFTVDVEFAPKNLKVKEAETLNLGDSTKLSCHANAEPDPSYTWYRETVVNSTKQQTVITFGVEDGGAKLALVNVTLADEGRYVCEVRNKRGNINGTTDVVVQVPPTILHSNDDKVSVGGEATLTCEASGRPTPTVHFYKSGVFVNMSLVTQSPGSVSAEYDEGYARLSFNHASIEDRGQYECVATNDAGTVSENLNLDVLYAPQNKTLPTVSRCTGQSAQIVCSFDANPDPDLVWGQIVNKGQQEWETMFGEFVSKSSAPPCPDCVNASFKPLQLDQNFVVSTKNRMLILDIKNVTAQSFGEYYCKANNSQGENMASAELVEAQKPGVPRKVTVTDLSTTTVLVNFSPPSDIPVRIISYTVEVEEVGGGDSVITRTIDADEMIGSNPGAVIQEEFTDLNHDTNYFVKVRAENCQGLGEPNKPQPFKTERIDSPEPVKPKSNSPSHDRYTVEWELGKSGGGNFQKIEILYKPFNAMNSSMGPIIIMSTDDEFLSKKYDLKDLTPQTNYEVKLVIYNEVGTATAVYNFTTGAVPTKSPQEKSGDVGPRSGGVGLVAIIIIVVAVVVLIIVVDLSLCMQRHYGVSHFIYSHTCAPSSAGEGNAKELEEGSAEFRKDSKAEGVTNVVMSNEKQPLANDAAPIANGTENEHGIDNEETPLNKEEKNETKIESTTVEQPPLEGAQQKPLSPADVTMEVADEQTKELLP</sequence>
<keyword evidence="8" id="KW-1015">Disulfide bond</keyword>
<dbReference type="InterPro" id="IPR003961">
    <property type="entry name" value="FN3_dom"/>
</dbReference>
<dbReference type="PROSITE" id="PS50835">
    <property type="entry name" value="IG_LIKE"/>
    <property type="match status" value="4"/>
</dbReference>
<feature type="compositionally biased region" description="Basic and acidic residues" evidence="11">
    <location>
        <begin position="852"/>
        <end position="874"/>
    </location>
</feature>
<evidence type="ECO:0000259" key="14">
    <source>
        <dbReference type="PROSITE" id="PS50835"/>
    </source>
</evidence>
<keyword evidence="6 12" id="KW-1133">Transmembrane helix</keyword>
<protein>
    <recommendedName>
        <fullName evidence="18">NCAM-related adhesion molecule</fullName>
    </recommendedName>
</protein>
<dbReference type="SMART" id="SM00060">
    <property type="entry name" value="FN3"/>
    <property type="match status" value="2"/>
</dbReference>
<evidence type="ECO:0000256" key="11">
    <source>
        <dbReference type="SAM" id="MobiDB-lite"/>
    </source>
</evidence>
<evidence type="ECO:0008006" key="18">
    <source>
        <dbReference type="Google" id="ProtNLM"/>
    </source>
</evidence>
<feature type="domain" description="Ig-like" evidence="14">
    <location>
        <begin position="412"/>
        <end position="530"/>
    </location>
</feature>
<dbReference type="InterPro" id="IPR013783">
    <property type="entry name" value="Ig-like_fold"/>
</dbReference>
<evidence type="ECO:0000256" key="5">
    <source>
        <dbReference type="ARBA" id="ARBA00022889"/>
    </source>
</evidence>
<dbReference type="SMART" id="SM00408">
    <property type="entry name" value="IGc2"/>
    <property type="match status" value="4"/>
</dbReference>
<evidence type="ECO:0000256" key="9">
    <source>
        <dbReference type="ARBA" id="ARBA00023180"/>
    </source>
</evidence>
<evidence type="ECO:0000256" key="4">
    <source>
        <dbReference type="ARBA" id="ARBA00022737"/>
    </source>
</evidence>
<dbReference type="InterPro" id="IPR003599">
    <property type="entry name" value="Ig_sub"/>
</dbReference>
<proteinExistence type="predicted"/>
<feature type="signal peptide" evidence="13">
    <location>
        <begin position="1"/>
        <end position="23"/>
    </location>
</feature>
<feature type="transmembrane region" description="Helical" evidence="12">
    <location>
        <begin position="758"/>
        <end position="778"/>
    </location>
</feature>
<keyword evidence="9" id="KW-0325">Glycoprotein</keyword>
<feature type="domain" description="Ig-like" evidence="14">
    <location>
        <begin position="313"/>
        <end position="407"/>
    </location>
</feature>
<feature type="domain" description="Fibronectin type-III" evidence="15">
    <location>
        <begin position="537"/>
        <end position="639"/>
    </location>
</feature>
<evidence type="ECO:0000256" key="12">
    <source>
        <dbReference type="SAM" id="Phobius"/>
    </source>
</evidence>
<evidence type="ECO:0000313" key="17">
    <source>
        <dbReference type="Proteomes" id="UP001642483"/>
    </source>
</evidence>
<feature type="region of interest" description="Disordered" evidence="11">
    <location>
        <begin position="803"/>
        <end position="911"/>
    </location>
</feature>
<evidence type="ECO:0000259" key="15">
    <source>
        <dbReference type="PROSITE" id="PS50853"/>
    </source>
</evidence>
<evidence type="ECO:0000256" key="3">
    <source>
        <dbReference type="ARBA" id="ARBA00022729"/>
    </source>
</evidence>
<dbReference type="InterPro" id="IPR007110">
    <property type="entry name" value="Ig-like_dom"/>
</dbReference>
<dbReference type="InterPro" id="IPR003598">
    <property type="entry name" value="Ig_sub2"/>
</dbReference>
<keyword evidence="2 12" id="KW-0812">Transmembrane</keyword>
<feature type="region of interest" description="Disordered" evidence="11">
    <location>
        <begin position="624"/>
        <end position="655"/>
    </location>
</feature>
<keyword evidence="7 12" id="KW-0472">Membrane</keyword>
<evidence type="ECO:0000256" key="8">
    <source>
        <dbReference type="ARBA" id="ARBA00023157"/>
    </source>
</evidence>
<dbReference type="SMART" id="SM00409">
    <property type="entry name" value="IG"/>
    <property type="match status" value="5"/>
</dbReference>
<dbReference type="PANTHER" id="PTHR46013:SF7">
    <property type="entry name" value="IG-LIKE DOMAIN-CONTAINING PROTEIN"/>
    <property type="match status" value="1"/>
</dbReference>
<dbReference type="PANTHER" id="PTHR46013">
    <property type="entry name" value="VASCULAR CELL ADHESION MOLECULE 1"/>
    <property type="match status" value="1"/>
</dbReference>
<feature type="domain" description="Fibronectin type-III" evidence="15">
    <location>
        <begin position="641"/>
        <end position="740"/>
    </location>
</feature>
<dbReference type="EMBL" id="CAWYQH010000141">
    <property type="protein sequence ID" value="CAK8694076.1"/>
    <property type="molecule type" value="Genomic_DNA"/>
</dbReference>
<dbReference type="PROSITE" id="PS50853">
    <property type="entry name" value="FN3"/>
    <property type="match status" value="2"/>
</dbReference>
<name>A0ABP0GQQ9_CLALP</name>
<evidence type="ECO:0000256" key="10">
    <source>
        <dbReference type="ARBA" id="ARBA00023319"/>
    </source>
</evidence>
<feature type="domain" description="Ig-like" evidence="14">
    <location>
        <begin position="138"/>
        <end position="212"/>
    </location>
</feature>
<dbReference type="InterPro" id="IPR036179">
    <property type="entry name" value="Ig-like_dom_sf"/>
</dbReference>
<accession>A0ABP0GQQ9</accession>
<feature type="chain" id="PRO_5046767527" description="NCAM-related adhesion molecule" evidence="13">
    <location>
        <begin position="24"/>
        <end position="911"/>
    </location>
</feature>
<evidence type="ECO:0000256" key="6">
    <source>
        <dbReference type="ARBA" id="ARBA00022989"/>
    </source>
</evidence>
<evidence type="ECO:0000256" key="1">
    <source>
        <dbReference type="ARBA" id="ARBA00004167"/>
    </source>
</evidence>
<keyword evidence="3 13" id="KW-0732">Signal</keyword>
<keyword evidence="5" id="KW-0130">Cell adhesion</keyword>
<keyword evidence="17" id="KW-1185">Reference proteome</keyword>
<feature type="compositionally biased region" description="Basic and acidic residues" evidence="11">
    <location>
        <begin position="808"/>
        <end position="825"/>
    </location>
</feature>
<evidence type="ECO:0000313" key="16">
    <source>
        <dbReference type="EMBL" id="CAK8694076.1"/>
    </source>
</evidence>
<keyword evidence="4" id="KW-0677">Repeat</keyword>
<gene>
    <name evidence="16" type="ORF">CVLEPA_LOCUS27351</name>
</gene>
<dbReference type="InterPro" id="IPR013098">
    <property type="entry name" value="Ig_I-set"/>
</dbReference>
<dbReference type="SUPFAM" id="SSF48726">
    <property type="entry name" value="Immunoglobulin"/>
    <property type="match status" value="5"/>
</dbReference>
<dbReference type="Pfam" id="PF07679">
    <property type="entry name" value="I-set"/>
    <property type="match status" value="1"/>
</dbReference>
<comment type="subcellular location">
    <subcellularLocation>
        <location evidence="1">Membrane</location>
        <topology evidence="1">Single-pass membrane protein</topology>
    </subcellularLocation>
</comment>
<dbReference type="Pfam" id="PF00041">
    <property type="entry name" value="fn3"/>
    <property type="match status" value="2"/>
</dbReference>
<dbReference type="Gene3D" id="2.60.40.10">
    <property type="entry name" value="Immunoglobulins"/>
    <property type="match status" value="7"/>
</dbReference>
<evidence type="ECO:0000256" key="2">
    <source>
        <dbReference type="ARBA" id="ARBA00022692"/>
    </source>
</evidence>
<dbReference type="InterPro" id="IPR036116">
    <property type="entry name" value="FN3_sf"/>
</dbReference>
<dbReference type="InterPro" id="IPR009138">
    <property type="entry name" value="Neural_cell_adh"/>
</dbReference>
<evidence type="ECO:0000256" key="13">
    <source>
        <dbReference type="SAM" id="SignalP"/>
    </source>
</evidence>
<evidence type="ECO:0000256" key="7">
    <source>
        <dbReference type="ARBA" id="ARBA00023136"/>
    </source>
</evidence>
<organism evidence="16 17">
    <name type="scientific">Clavelina lepadiformis</name>
    <name type="common">Light-bulb sea squirt</name>
    <name type="synonym">Ascidia lepadiformis</name>
    <dbReference type="NCBI Taxonomy" id="159417"/>
    <lineage>
        <taxon>Eukaryota</taxon>
        <taxon>Metazoa</taxon>
        <taxon>Chordata</taxon>
        <taxon>Tunicata</taxon>
        <taxon>Ascidiacea</taxon>
        <taxon>Aplousobranchia</taxon>
        <taxon>Clavelinidae</taxon>
        <taxon>Clavelina</taxon>
    </lineage>
</organism>
<reference evidence="16 17" key="1">
    <citation type="submission" date="2024-02" db="EMBL/GenBank/DDBJ databases">
        <authorList>
            <person name="Daric V."/>
            <person name="Darras S."/>
        </authorList>
    </citation>
    <scope>NUCLEOTIDE SEQUENCE [LARGE SCALE GENOMIC DNA]</scope>
</reference>
<dbReference type="PRINTS" id="PR01838">
    <property type="entry name" value="NCAMFAMILY"/>
</dbReference>
<dbReference type="Proteomes" id="UP001642483">
    <property type="component" value="Unassembled WGS sequence"/>
</dbReference>
<dbReference type="CDD" id="cd00096">
    <property type="entry name" value="Ig"/>
    <property type="match status" value="2"/>
</dbReference>
<dbReference type="CDD" id="cd00063">
    <property type="entry name" value="FN3"/>
    <property type="match status" value="2"/>
</dbReference>
<feature type="domain" description="Ig-like" evidence="14">
    <location>
        <begin position="219"/>
        <end position="311"/>
    </location>
</feature>
<dbReference type="Pfam" id="PF13927">
    <property type="entry name" value="Ig_3"/>
    <property type="match status" value="2"/>
</dbReference>
<dbReference type="SUPFAM" id="SSF49265">
    <property type="entry name" value="Fibronectin type III"/>
    <property type="match status" value="1"/>
</dbReference>